<name>A0A7C9KV92_9SPHN</name>
<dbReference type="InterPro" id="IPR001375">
    <property type="entry name" value="Peptidase_S9_cat"/>
</dbReference>
<dbReference type="RefSeq" id="WP_152576506.1">
    <property type="nucleotide sequence ID" value="NZ_JAATJI010000001.1"/>
</dbReference>
<dbReference type="PRINTS" id="PR00862">
    <property type="entry name" value="PROLIGOPTASE"/>
</dbReference>
<evidence type="ECO:0000256" key="1">
    <source>
        <dbReference type="ARBA" id="ARBA00022801"/>
    </source>
</evidence>
<protein>
    <submittedName>
        <fullName evidence="5">Prolyl oligopeptidase family serine peptidase</fullName>
    </submittedName>
</protein>
<dbReference type="EMBL" id="WIOL01000001">
    <property type="protein sequence ID" value="MQT16065.1"/>
    <property type="molecule type" value="Genomic_DNA"/>
</dbReference>
<feature type="chain" id="PRO_5028896211" evidence="3">
    <location>
        <begin position="17"/>
        <end position="635"/>
    </location>
</feature>
<dbReference type="OrthoDB" id="1094230at2"/>
<dbReference type="SUPFAM" id="SSF69304">
    <property type="entry name" value="Tricorn protease N-terminal domain"/>
    <property type="match status" value="1"/>
</dbReference>
<comment type="caution">
    <text evidence="5">The sequence shown here is derived from an EMBL/GenBank/DDBJ whole genome shotgun (WGS) entry which is preliminary data.</text>
</comment>
<dbReference type="SUPFAM" id="SSF53474">
    <property type="entry name" value="alpha/beta-Hydrolases"/>
    <property type="match status" value="1"/>
</dbReference>
<dbReference type="PANTHER" id="PTHR42776">
    <property type="entry name" value="SERINE PEPTIDASE S9 FAMILY MEMBER"/>
    <property type="match status" value="1"/>
</dbReference>
<sequence>MRPLFVAALLATPAFAQDVVLPAAITAEGIPAIPAALAAQIRPYLEYRSAQFQDWDPQSRAMLVTTRFGGAAQVHRVSAPGSDRAQLSFEGEPIASARFSPDGKTILVTKDVGGGEFFQLYTLAEGRLTLLTDGKSRNTGATWSRDGRRVGYTSTRRNGADGDLWLIDPADPKSDRMVAQMQGGGWSFADFHPDGKTALVSKRSSIERSDLYAIDLASGRLTPLTPANATASYQNARYAPDGTIYVTSDVNSDVQRLGTLDARRGFRPLGTATPKWDVEDFDLAPDASFIAAVSNEAGSSVLRLIAPATGAVLGTAKLPAGVITGLKVAPWGSIGFSLASATSPADAWSLDPNSLATTRWTMSETGGLDASKNREPELITVKSFDGLPVSGFLYSPDPARFPGKRPLIIDIHGGPESQTRPGYLGRTNYLINEKGIAVFYPNVRGSSGYGKRFAGLDNGPSKREDSVKDIGAFLDALTARPDIDATRVAETGGSYGGYMCYATAIKYGDRLKGAICARPISNFVTLLENTESYRRELRRVEYGDERVPAQRAKLMAISPLTHVKDIKIPLVVVTGSNDPRVKPSESIQMVDAVRAGGGQAWHLIAANEGHGYQKKENQDYEFLTRLVFWDRTLLK</sequence>
<dbReference type="Gene3D" id="2.120.10.30">
    <property type="entry name" value="TolB, C-terminal domain"/>
    <property type="match status" value="1"/>
</dbReference>
<keyword evidence="2" id="KW-0645">Protease</keyword>
<evidence type="ECO:0000256" key="3">
    <source>
        <dbReference type="SAM" id="SignalP"/>
    </source>
</evidence>
<feature type="signal peptide" evidence="3">
    <location>
        <begin position="1"/>
        <end position="16"/>
    </location>
</feature>
<keyword evidence="6" id="KW-1185">Reference proteome</keyword>
<feature type="domain" description="Peptidase S9 prolyl oligopeptidase catalytic" evidence="4">
    <location>
        <begin position="429"/>
        <end position="633"/>
    </location>
</feature>
<proteinExistence type="predicted"/>
<dbReference type="InterPro" id="IPR002470">
    <property type="entry name" value="Peptidase_S9A"/>
</dbReference>
<dbReference type="Proteomes" id="UP000481327">
    <property type="component" value="Unassembled WGS sequence"/>
</dbReference>
<dbReference type="Gene3D" id="3.40.50.1820">
    <property type="entry name" value="alpha/beta hydrolase"/>
    <property type="match status" value="1"/>
</dbReference>
<dbReference type="GO" id="GO:0004252">
    <property type="term" value="F:serine-type endopeptidase activity"/>
    <property type="evidence" value="ECO:0007669"/>
    <property type="project" value="InterPro"/>
</dbReference>
<organism evidence="5 6">
    <name type="scientific">Sandarakinorhabdus fusca</name>
    <dbReference type="NCBI Taxonomy" id="1439888"/>
    <lineage>
        <taxon>Bacteria</taxon>
        <taxon>Pseudomonadati</taxon>
        <taxon>Pseudomonadota</taxon>
        <taxon>Alphaproteobacteria</taxon>
        <taxon>Sphingomonadales</taxon>
        <taxon>Sphingosinicellaceae</taxon>
        <taxon>Sandarakinorhabdus</taxon>
    </lineage>
</organism>
<dbReference type="GO" id="GO:0006508">
    <property type="term" value="P:proteolysis"/>
    <property type="evidence" value="ECO:0007669"/>
    <property type="project" value="InterPro"/>
</dbReference>
<dbReference type="Pfam" id="PF07676">
    <property type="entry name" value="PD40"/>
    <property type="match status" value="2"/>
</dbReference>
<dbReference type="AlphaFoldDB" id="A0A7C9KV92"/>
<dbReference type="InterPro" id="IPR029058">
    <property type="entry name" value="AB_hydrolase_fold"/>
</dbReference>
<keyword evidence="3" id="KW-0732">Signal</keyword>
<keyword evidence="2" id="KW-0720">Serine protease</keyword>
<dbReference type="PANTHER" id="PTHR42776:SF27">
    <property type="entry name" value="DIPEPTIDYL PEPTIDASE FAMILY MEMBER 6"/>
    <property type="match status" value="1"/>
</dbReference>
<dbReference type="Pfam" id="PF00326">
    <property type="entry name" value="Peptidase_S9"/>
    <property type="match status" value="1"/>
</dbReference>
<dbReference type="InterPro" id="IPR011042">
    <property type="entry name" value="6-blade_b-propeller_TolB-like"/>
</dbReference>
<dbReference type="InterPro" id="IPR011659">
    <property type="entry name" value="WD40"/>
</dbReference>
<accession>A0A7C9KV92</accession>
<evidence type="ECO:0000313" key="6">
    <source>
        <dbReference type="Proteomes" id="UP000481327"/>
    </source>
</evidence>
<evidence type="ECO:0000313" key="5">
    <source>
        <dbReference type="EMBL" id="MQT16065.1"/>
    </source>
</evidence>
<evidence type="ECO:0000259" key="4">
    <source>
        <dbReference type="Pfam" id="PF00326"/>
    </source>
</evidence>
<reference evidence="5 6" key="1">
    <citation type="submission" date="2019-09" db="EMBL/GenBank/DDBJ databases">
        <title>Polymorphobacter sp. isolated from a lake in China.</title>
        <authorList>
            <person name="Liu Z."/>
        </authorList>
    </citation>
    <scope>NUCLEOTIDE SEQUENCE [LARGE SCALE GENOMIC DNA]</scope>
    <source>
        <strain evidence="5 6">D40P</strain>
    </source>
</reference>
<evidence type="ECO:0000256" key="2">
    <source>
        <dbReference type="ARBA" id="ARBA00022825"/>
    </source>
</evidence>
<gene>
    <name evidence="5" type="ORF">F3168_02155</name>
</gene>
<keyword evidence="1" id="KW-0378">Hydrolase</keyword>